<sequence length="598" mass="67926">MKVGWIAKLFIYFFIVTFSGPFFDNWTTTEKFLFLSDAYAGKCKPSELVGRPTETFRCEAQQLAVNGLLSYARMAEFLTSVVIGIGVDRFGPRIVSTLGVMLCIASWAFMCMFPKSGVMLKLSMLVIGVSINATLFPALTIERYTKRYKSEVLIFIGSSSSITCLVMKLLELLVVKTGISPMTAGFYFILLLLIPCFVCSYIFFPGNLKKDVNRIGQKDAHIHTHTREESGLSRGSETSKLSMSQPDTNLLVRSSHEDYREDEVEVSKDKAYYTEDLDDITNEVHDQSLVDLIKKKESNVIYDPGKDYETHAENNFNKLSQGEESPHGKPNEPWAVLTKRNSLEENQVELTNSNMVDESNDNPVISNLSISKWESSKHNSRWDLGAYASWEKGAHAKRWTWRSFLKNLYSFEVVLSVLYFCLNVVSLTYAQQSYDILYSHIGSLLLLIEYVLPFSFIPCVLFMVFAKFFTAFTLLLTVGTIWLVLSLCSLFQSYTAGILNAILLTVTYSIYNTHMYIYLEAKVDKDYYASVLGFLNTVAGLSMLINVFAISPMTDRRTILNINISMLVLRVVFLGLFIYVNLGRWLRTRKSDKRVTPL</sequence>
<evidence type="ECO:0000256" key="3">
    <source>
        <dbReference type="ARBA" id="ARBA00022448"/>
    </source>
</evidence>
<evidence type="ECO:0000256" key="9">
    <source>
        <dbReference type="SAM" id="Phobius"/>
    </source>
</evidence>
<dbReference type="GO" id="GO:0022857">
    <property type="term" value="F:transmembrane transporter activity"/>
    <property type="evidence" value="ECO:0007669"/>
    <property type="project" value="InterPro"/>
</dbReference>
<evidence type="ECO:0000256" key="7">
    <source>
        <dbReference type="ARBA" id="ARBA00023136"/>
    </source>
</evidence>
<organism evidence="10 11">
    <name type="scientific">Theileria orientalis strain Shintoku</name>
    <dbReference type="NCBI Taxonomy" id="869250"/>
    <lineage>
        <taxon>Eukaryota</taxon>
        <taxon>Sar</taxon>
        <taxon>Alveolata</taxon>
        <taxon>Apicomplexa</taxon>
        <taxon>Aconoidasida</taxon>
        <taxon>Piroplasmida</taxon>
        <taxon>Theileriidae</taxon>
        <taxon>Theileria</taxon>
    </lineage>
</organism>
<accession>J4C3H6</accession>
<feature type="transmembrane region" description="Helical" evidence="9">
    <location>
        <begin position="531"/>
        <end position="550"/>
    </location>
</feature>
<feature type="transmembrane region" description="Helical" evidence="9">
    <location>
        <begin position="5"/>
        <end position="23"/>
    </location>
</feature>
<evidence type="ECO:0000313" key="11">
    <source>
        <dbReference type="Proteomes" id="UP000003786"/>
    </source>
</evidence>
<reference evidence="10 11" key="1">
    <citation type="journal article" date="2012" name="MBio">
        <title>Comparative genome analysis of three eukaryotic parasites with differing abilities to transform leukocytes reveals key mediators of Theileria-induced leukocyte transformation.</title>
        <authorList>
            <person name="Hayashida K."/>
            <person name="Hara Y."/>
            <person name="Abe T."/>
            <person name="Yamasaki C."/>
            <person name="Toyoda A."/>
            <person name="Kosuge T."/>
            <person name="Suzuki Y."/>
            <person name="Sato Y."/>
            <person name="Kawashima S."/>
            <person name="Katayama T."/>
            <person name="Wakaguri H."/>
            <person name="Inoue N."/>
            <person name="Homma K."/>
            <person name="Tada-Umezaki M."/>
            <person name="Yagi Y."/>
            <person name="Fujii Y."/>
            <person name="Habara T."/>
            <person name="Kanehisa M."/>
            <person name="Watanabe H."/>
            <person name="Ito K."/>
            <person name="Gojobori T."/>
            <person name="Sugawara H."/>
            <person name="Imanishi T."/>
            <person name="Weir W."/>
            <person name="Gardner M."/>
            <person name="Pain A."/>
            <person name="Shiels B."/>
            <person name="Hattori M."/>
            <person name="Nene V."/>
            <person name="Sugimoto C."/>
        </authorList>
    </citation>
    <scope>NUCLEOTIDE SEQUENCE [LARGE SCALE GENOMIC DNA]</scope>
    <source>
        <strain evidence="10 11">Shintoku</strain>
    </source>
</reference>
<keyword evidence="6 9" id="KW-1133">Transmembrane helix</keyword>
<evidence type="ECO:0000256" key="6">
    <source>
        <dbReference type="ARBA" id="ARBA00022989"/>
    </source>
</evidence>
<evidence type="ECO:0000256" key="4">
    <source>
        <dbReference type="ARBA" id="ARBA00022692"/>
    </source>
</evidence>
<feature type="transmembrane region" description="Helical" evidence="9">
    <location>
        <begin position="498"/>
        <end position="519"/>
    </location>
</feature>
<feature type="compositionally biased region" description="Polar residues" evidence="8">
    <location>
        <begin position="233"/>
        <end position="247"/>
    </location>
</feature>
<dbReference type="InterPro" id="IPR036259">
    <property type="entry name" value="MFS_trans_sf"/>
</dbReference>
<dbReference type="GO" id="GO:0006865">
    <property type="term" value="P:amino acid transport"/>
    <property type="evidence" value="ECO:0007669"/>
    <property type="project" value="UniProtKB-KW"/>
</dbReference>
<dbReference type="VEuPathDB" id="PiroplasmaDB:TOT_020000712"/>
<evidence type="ECO:0000256" key="1">
    <source>
        <dbReference type="ARBA" id="ARBA00004141"/>
    </source>
</evidence>
<name>J4C3H6_THEOR</name>
<proteinExistence type="inferred from homology"/>
<feature type="transmembrane region" description="Helical" evidence="9">
    <location>
        <begin position="441"/>
        <end position="465"/>
    </location>
</feature>
<feature type="transmembrane region" description="Helical" evidence="9">
    <location>
        <begin position="94"/>
        <end position="110"/>
    </location>
</feature>
<dbReference type="SUPFAM" id="SSF103473">
    <property type="entry name" value="MFS general substrate transporter"/>
    <property type="match status" value="1"/>
</dbReference>
<dbReference type="PANTHER" id="PTHR20772:SF2">
    <property type="entry name" value="PROTEIN FMP42"/>
    <property type="match status" value="1"/>
</dbReference>
<evidence type="ECO:0000256" key="2">
    <source>
        <dbReference type="ARBA" id="ARBA00006595"/>
    </source>
</evidence>
<feature type="transmembrane region" description="Helical" evidence="9">
    <location>
        <begin position="122"/>
        <end position="140"/>
    </location>
</feature>
<feature type="transmembrane region" description="Helical" evidence="9">
    <location>
        <begin position="186"/>
        <end position="204"/>
    </location>
</feature>
<feature type="transmembrane region" description="Helical" evidence="9">
    <location>
        <begin position="472"/>
        <end position="492"/>
    </location>
</feature>
<dbReference type="InterPro" id="IPR011701">
    <property type="entry name" value="MFS"/>
</dbReference>
<feature type="transmembrane region" description="Helical" evidence="9">
    <location>
        <begin position="562"/>
        <end position="582"/>
    </location>
</feature>
<dbReference type="EMBL" id="AP011947">
    <property type="protein sequence ID" value="BAM40456.1"/>
    <property type="molecule type" value="Genomic_DNA"/>
</dbReference>
<dbReference type="PANTHER" id="PTHR20772">
    <property type="entry name" value="PROTEIN FMP42"/>
    <property type="match status" value="1"/>
</dbReference>
<feature type="region of interest" description="Disordered" evidence="8">
    <location>
        <begin position="223"/>
        <end position="247"/>
    </location>
</feature>
<evidence type="ECO:0000256" key="8">
    <source>
        <dbReference type="SAM" id="MobiDB-lite"/>
    </source>
</evidence>
<feature type="transmembrane region" description="Helical" evidence="9">
    <location>
        <begin position="408"/>
        <end position="429"/>
    </location>
</feature>
<keyword evidence="3" id="KW-0813">Transport</keyword>
<dbReference type="Gene3D" id="1.20.1250.20">
    <property type="entry name" value="MFS general substrate transporter like domains"/>
    <property type="match status" value="2"/>
</dbReference>
<dbReference type="InterPro" id="IPR052599">
    <property type="entry name" value="SLC43A_AATransporter"/>
</dbReference>
<evidence type="ECO:0000313" key="10">
    <source>
        <dbReference type="EMBL" id="BAM40456.1"/>
    </source>
</evidence>
<feature type="transmembrane region" description="Helical" evidence="9">
    <location>
        <begin position="152"/>
        <end position="174"/>
    </location>
</feature>
<dbReference type="eggNOG" id="ENOG502QX90">
    <property type="taxonomic scope" value="Eukaryota"/>
</dbReference>
<keyword evidence="4 9" id="KW-0812">Transmembrane</keyword>
<keyword evidence="7 9" id="KW-0472">Membrane</keyword>
<keyword evidence="5" id="KW-0029">Amino-acid transport</keyword>
<keyword evidence="11" id="KW-1185">Reference proteome</keyword>
<dbReference type="STRING" id="869250.J4C3H6"/>
<evidence type="ECO:0000256" key="5">
    <source>
        <dbReference type="ARBA" id="ARBA00022970"/>
    </source>
</evidence>
<dbReference type="Pfam" id="PF07690">
    <property type="entry name" value="MFS_1"/>
    <property type="match status" value="1"/>
</dbReference>
<comment type="subcellular location">
    <subcellularLocation>
        <location evidence="1">Membrane</location>
        <topology evidence="1">Multi-pass membrane protein</topology>
    </subcellularLocation>
</comment>
<dbReference type="AlphaFoldDB" id="J4C3H6"/>
<dbReference type="GO" id="GO:0016020">
    <property type="term" value="C:membrane"/>
    <property type="evidence" value="ECO:0007669"/>
    <property type="project" value="UniProtKB-SubCell"/>
</dbReference>
<dbReference type="KEGG" id="tot:TOT_020000712"/>
<dbReference type="OrthoDB" id="330047at2759"/>
<dbReference type="GeneID" id="20714839"/>
<protein>
    <submittedName>
        <fullName evidence="10">Major facilitator superfamily MFS-1 protein</fullName>
    </submittedName>
</protein>
<gene>
    <name evidence="10" type="ORF">TOT_020000712</name>
</gene>
<dbReference type="Proteomes" id="UP000003786">
    <property type="component" value="Chromosome 2"/>
</dbReference>
<comment type="similarity">
    <text evidence="2">Belongs to the SLC43A transporter (TC 2.A.1.44) family.</text>
</comment>
<dbReference type="RefSeq" id="XP_009690757.1">
    <property type="nucleotide sequence ID" value="XM_009692462.1"/>
</dbReference>